<dbReference type="Proteomes" id="UP000297777">
    <property type="component" value="Unassembled WGS sequence"/>
</dbReference>
<evidence type="ECO:0000313" key="2">
    <source>
        <dbReference type="EMBL" id="TGO15812.1"/>
    </source>
</evidence>
<protein>
    <submittedName>
        <fullName evidence="2">Uncharacterized protein</fullName>
    </submittedName>
</protein>
<name>A0A4Z1EYE8_9HELO</name>
<proteinExistence type="predicted"/>
<evidence type="ECO:0000256" key="1">
    <source>
        <dbReference type="SAM" id="Phobius"/>
    </source>
</evidence>
<organism evidence="2 3">
    <name type="scientific">Botrytis tulipae</name>
    <dbReference type="NCBI Taxonomy" id="87230"/>
    <lineage>
        <taxon>Eukaryota</taxon>
        <taxon>Fungi</taxon>
        <taxon>Dikarya</taxon>
        <taxon>Ascomycota</taxon>
        <taxon>Pezizomycotina</taxon>
        <taxon>Leotiomycetes</taxon>
        <taxon>Helotiales</taxon>
        <taxon>Sclerotiniaceae</taxon>
        <taxon>Botrytis</taxon>
    </lineage>
</organism>
<accession>A0A4Z1EYE8</accession>
<dbReference type="AlphaFoldDB" id="A0A4Z1EYE8"/>
<keyword evidence="1" id="KW-0812">Transmembrane</keyword>
<keyword evidence="1" id="KW-1133">Transmembrane helix</keyword>
<evidence type="ECO:0000313" key="3">
    <source>
        <dbReference type="Proteomes" id="UP000297777"/>
    </source>
</evidence>
<dbReference type="OrthoDB" id="5428890at2759"/>
<feature type="transmembrane region" description="Helical" evidence="1">
    <location>
        <begin position="325"/>
        <end position="348"/>
    </location>
</feature>
<dbReference type="EMBL" id="PQXH01000035">
    <property type="protein sequence ID" value="TGO15812.1"/>
    <property type="molecule type" value="Genomic_DNA"/>
</dbReference>
<keyword evidence="1" id="KW-0472">Membrane</keyword>
<sequence length="380" mass="43332">MRPATTNEKKLVAKDLFGAEEKLHSSSTYFQIYDRLTSPQYATVQVHPSALNSHDDIRRLALELRANPQSTREEFRAKVFPNVSTDPEVVIDQERAINVAVQITLMIDCTDKDRHYEGYEIGGFRPVSWDSSEQFADFVKKVFPIDIHDQEQVRTALKEKNALKCWKLRKRAHIKFLPTDNIAEHLLYDPRDNVVRLFRQTAFLKAHLRLSASQPIELGITESLKVGTLPPQLLLETLHSLQCILFPPADEKSSRFLENIIQDTEPNFDSDCLLYEGYSRPVPENFEYHYWGDRLATLNYLVTHPRSSHRIGQWIQRNASERNALSVAILSLVLSAFFGFLSVILGVFQAWVAYMSWKAQVNAPQAPSYVDLGCAGGPAN</sequence>
<comment type="caution">
    <text evidence="2">The sequence shown here is derived from an EMBL/GenBank/DDBJ whole genome shotgun (WGS) entry which is preliminary data.</text>
</comment>
<keyword evidence="3" id="KW-1185">Reference proteome</keyword>
<gene>
    <name evidence="2" type="ORF">BTUL_0035g00150</name>
</gene>
<reference evidence="2 3" key="1">
    <citation type="submission" date="2017-12" db="EMBL/GenBank/DDBJ databases">
        <title>Comparative genomics of Botrytis spp.</title>
        <authorList>
            <person name="Valero-Jimenez C.A."/>
            <person name="Tapia P."/>
            <person name="Veloso J."/>
            <person name="Silva-Moreno E."/>
            <person name="Staats M."/>
            <person name="Valdes J.H."/>
            <person name="Van Kan J.A.L."/>
        </authorList>
    </citation>
    <scope>NUCLEOTIDE SEQUENCE [LARGE SCALE GENOMIC DNA]</scope>
    <source>
        <strain evidence="2 3">Bt9001</strain>
    </source>
</reference>